<dbReference type="OrthoDB" id="9797603at2"/>
<proteinExistence type="predicted"/>
<evidence type="ECO:0000259" key="1">
    <source>
        <dbReference type="Pfam" id="PF01636"/>
    </source>
</evidence>
<keyword evidence="2" id="KW-0418">Kinase</keyword>
<feature type="domain" description="Aminoglycoside phosphotransferase" evidence="1">
    <location>
        <begin position="31"/>
        <end position="260"/>
    </location>
</feature>
<reference evidence="2 3" key="1">
    <citation type="submission" date="2016-10" db="EMBL/GenBank/DDBJ databases">
        <authorList>
            <person name="de Groot N.N."/>
        </authorList>
    </citation>
    <scope>NUCLEOTIDE SEQUENCE [LARGE SCALE GENOMIC DNA]</scope>
    <source>
        <strain evidence="2 3">DSM 21800</strain>
    </source>
</reference>
<accession>A0A1H1X7Y3</accession>
<protein>
    <submittedName>
        <fullName evidence="2">Predicted kinase, aminoglycoside phosphotransferase (APT) family</fullName>
    </submittedName>
</protein>
<dbReference type="Proteomes" id="UP000199103">
    <property type="component" value="Chromosome I"/>
</dbReference>
<dbReference type="Gene3D" id="3.90.1200.10">
    <property type="match status" value="1"/>
</dbReference>
<dbReference type="SUPFAM" id="SSF56112">
    <property type="entry name" value="Protein kinase-like (PK-like)"/>
    <property type="match status" value="1"/>
</dbReference>
<gene>
    <name evidence="2" type="ORF">SAMN04489812_3964</name>
</gene>
<dbReference type="EMBL" id="LT629772">
    <property type="protein sequence ID" value="SDT05332.1"/>
    <property type="molecule type" value="Genomic_DNA"/>
</dbReference>
<dbReference type="AlphaFoldDB" id="A0A1H1X7Y3"/>
<sequence length="301" mass="32515">MRMPTAEVDVTAELVQKLIMGQHPDLADEPLTLIANGWDNVIFRLGADLTVRLPRRAAAAQLVINEQRWLPELADGLPVPVPTPVRIGRPAEDYPWHWTIGRWLPGRPLIDIPVADRSAVAGPLAEFLAALHRPAPDDAPYNPVRGVPLVDRTALAAEHFESGHVTDGERLRPLWLEALAAPARSGPPLWVHGDPHPANVLADHGLAAVIDFGDITGGDPATDLATGWLSFDRSGRQIFRDRYTRLTGVDDATWVRARGWAIAIGMALVVNSDDHPQLLAVGRHGLASVLDDGSASLPGQA</sequence>
<name>A0A1H1X7Y3_9ACTN</name>
<dbReference type="InterPro" id="IPR011009">
    <property type="entry name" value="Kinase-like_dom_sf"/>
</dbReference>
<evidence type="ECO:0000313" key="2">
    <source>
        <dbReference type="EMBL" id="SDT05332.1"/>
    </source>
</evidence>
<dbReference type="InterPro" id="IPR002575">
    <property type="entry name" value="Aminoglycoside_PTrfase"/>
</dbReference>
<keyword evidence="2" id="KW-0808">Transferase</keyword>
<dbReference type="Pfam" id="PF01636">
    <property type="entry name" value="APH"/>
    <property type="match status" value="1"/>
</dbReference>
<keyword evidence="3" id="KW-1185">Reference proteome</keyword>
<dbReference type="CDD" id="cd05155">
    <property type="entry name" value="APH_ChoK_like_1"/>
    <property type="match status" value="1"/>
</dbReference>
<dbReference type="InterPro" id="IPR051678">
    <property type="entry name" value="AGP_Transferase"/>
</dbReference>
<dbReference type="Gene3D" id="3.30.200.20">
    <property type="entry name" value="Phosphorylase Kinase, domain 1"/>
    <property type="match status" value="1"/>
</dbReference>
<dbReference type="GO" id="GO:0016301">
    <property type="term" value="F:kinase activity"/>
    <property type="evidence" value="ECO:0007669"/>
    <property type="project" value="UniProtKB-KW"/>
</dbReference>
<dbReference type="PANTHER" id="PTHR21310:SF42">
    <property type="entry name" value="BIFUNCTIONAL AAC_APH"/>
    <property type="match status" value="1"/>
</dbReference>
<dbReference type="PANTHER" id="PTHR21310">
    <property type="entry name" value="AMINOGLYCOSIDE PHOSPHOTRANSFERASE-RELATED-RELATED"/>
    <property type="match status" value="1"/>
</dbReference>
<evidence type="ECO:0000313" key="3">
    <source>
        <dbReference type="Proteomes" id="UP000199103"/>
    </source>
</evidence>
<organism evidence="2 3">
    <name type="scientific">Microlunatus soli</name>
    <dbReference type="NCBI Taxonomy" id="630515"/>
    <lineage>
        <taxon>Bacteria</taxon>
        <taxon>Bacillati</taxon>
        <taxon>Actinomycetota</taxon>
        <taxon>Actinomycetes</taxon>
        <taxon>Propionibacteriales</taxon>
        <taxon>Propionibacteriaceae</taxon>
        <taxon>Microlunatus</taxon>
    </lineage>
</organism>
<dbReference type="STRING" id="630515.SAMN04489812_3964"/>